<dbReference type="AlphaFoldDB" id="A0A840QGN3"/>
<dbReference type="Proteomes" id="UP000584374">
    <property type="component" value="Unassembled WGS sequence"/>
</dbReference>
<evidence type="ECO:0000313" key="2">
    <source>
        <dbReference type="Proteomes" id="UP000584374"/>
    </source>
</evidence>
<organism evidence="1 2">
    <name type="scientific">Saccharopolyspora phatthalungensis</name>
    <dbReference type="NCBI Taxonomy" id="664693"/>
    <lineage>
        <taxon>Bacteria</taxon>
        <taxon>Bacillati</taxon>
        <taxon>Actinomycetota</taxon>
        <taxon>Actinomycetes</taxon>
        <taxon>Pseudonocardiales</taxon>
        <taxon>Pseudonocardiaceae</taxon>
        <taxon>Saccharopolyspora</taxon>
    </lineage>
</organism>
<evidence type="ECO:0000313" key="1">
    <source>
        <dbReference type="EMBL" id="MBB5156333.1"/>
    </source>
</evidence>
<reference evidence="1 2" key="1">
    <citation type="submission" date="2020-08" db="EMBL/GenBank/DDBJ databases">
        <title>Sequencing the genomes of 1000 actinobacteria strains.</title>
        <authorList>
            <person name="Klenk H.-P."/>
        </authorList>
    </citation>
    <scope>NUCLEOTIDE SEQUENCE [LARGE SCALE GENOMIC DNA]</scope>
    <source>
        <strain evidence="1 2">DSM 45584</strain>
    </source>
</reference>
<gene>
    <name evidence="1" type="ORF">BJ970_003867</name>
</gene>
<keyword evidence="2" id="KW-1185">Reference proteome</keyword>
<sequence>MPSEPDDSDADQPTPNGPNALCFTCGGLRKISEPRLYVVQATEDLQTGMTMAEWRTCPQCGGKGYLPGLQPPV</sequence>
<proteinExistence type="predicted"/>
<name>A0A840QGN3_9PSEU</name>
<dbReference type="EMBL" id="JACHIW010000001">
    <property type="protein sequence ID" value="MBB5156333.1"/>
    <property type="molecule type" value="Genomic_DNA"/>
</dbReference>
<protein>
    <submittedName>
        <fullName evidence="1">rRNA maturation protein Nop10</fullName>
    </submittedName>
</protein>
<accession>A0A840QGN3</accession>
<comment type="caution">
    <text evidence="1">The sequence shown here is derived from an EMBL/GenBank/DDBJ whole genome shotgun (WGS) entry which is preliminary data.</text>
</comment>
<dbReference type="RefSeq" id="WP_184727493.1">
    <property type="nucleotide sequence ID" value="NZ_JACHIW010000001.1"/>
</dbReference>